<dbReference type="Pfam" id="PF00676">
    <property type="entry name" value="E1_dh"/>
    <property type="match status" value="1"/>
</dbReference>
<dbReference type="EC" id="1.2.4.1" evidence="7"/>
<name>A0A1W4X808_AGRPL</name>
<dbReference type="Proteomes" id="UP000192223">
    <property type="component" value="Unplaced"/>
</dbReference>
<feature type="domain" description="Dehydrogenase E1 component" evidence="8">
    <location>
        <begin position="58"/>
        <end position="349"/>
    </location>
</feature>
<dbReference type="InParanoid" id="A0A1W4X808"/>
<accession>A0A1W4X808</accession>
<dbReference type="SUPFAM" id="SSF52518">
    <property type="entry name" value="Thiamin diphosphate-binding fold (THDP-binding)"/>
    <property type="match status" value="1"/>
</dbReference>
<dbReference type="InterPro" id="IPR001017">
    <property type="entry name" value="DH_E1"/>
</dbReference>
<evidence type="ECO:0000313" key="9">
    <source>
        <dbReference type="Proteomes" id="UP000192223"/>
    </source>
</evidence>
<proteinExistence type="predicted"/>
<dbReference type="GeneID" id="108741758"/>
<dbReference type="GO" id="GO:0004739">
    <property type="term" value="F:pyruvate dehydrogenase (acetyl-transferring) activity"/>
    <property type="evidence" value="ECO:0007669"/>
    <property type="project" value="UniProtKB-UniRule"/>
</dbReference>
<dbReference type="PANTHER" id="PTHR11516">
    <property type="entry name" value="PYRUVATE DEHYDROGENASE E1 COMPONENT, ALPHA SUBUNIT BACTERIAL AND ORGANELLAR"/>
    <property type="match status" value="1"/>
</dbReference>
<dbReference type="InterPro" id="IPR050642">
    <property type="entry name" value="PDH_E1_Alpha_Subunit"/>
</dbReference>
<evidence type="ECO:0000313" key="10">
    <source>
        <dbReference type="RefSeq" id="XP_018332169.1"/>
    </source>
</evidence>
<keyword evidence="3 7" id="KW-0560">Oxidoreductase</keyword>
<organism evidence="9 10">
    <name type="scientific">Agrilus planipennis</name>
    <name type="common">Emerald ash borer</name>
    <name type="synonym">Agrilus marcopoli</name>
    <dbReference type="NCBI Taxonomy" id="224129"/>
    <lineage>
        <taxon>Eukaryota</taxon>
        <taxon>Metazoa</taxon>
        <taxon>Ecdysozoa</taxon>
        <taxon>Arthropoda</taxon>
        <taxon>Hexapoda</taxon>
        <taxon>Insecta</taxon>
        <taxon>Pterygota</taxon>
        <taxon>Neoptera</taxon>
        <taxon>Endopterygota</taxon>
        <taxon>Coleoptera</taxon>
        <taxon>Polyphaga</taxon>
        <taxon>Elateriformia</taxon>
        <taxon>Buprestoidea</taxon>
        <taxon>Buprestidae</taxon>
        <taxon>Agrilinae</taxon>
        <taxon>Agrilus</taxon>
    </lineage>
</organism>
<keyword evidence="2" id="KW-0809">Transit peptide</keyword>
<dbReference type="OrthoDB" id="10256198at2759"/>
<dbReference type="PANTHER" id="PTHR11516:SF60">
    <property type="entry name" value="PYRUVATE DEHYDROGENASE E1 COMPONENT SUBUNIT ALPHA"/>
    <property type="match status" value="1"/>
</dbReference>
<dbReference type="CDD" id="cd02000">
    <property type="entry name" value="TPP_E1_PDC_ADC_BCADC"/>
    <property type="match status" value="1"/>
</dbReference>
<dbReference type="InterPro" id="IPR017597">
    <property type="entry name" value="Pyrv_DH_E1_asu_subgrp-y"/>
</dbReference>
<sequence length="389" mass="43571">MNLRCLKRFKLSKFRLNFQRNYASEIQQNTRPYKLHKLKEPPSAKSTLKKEEALTYYRQMQVIRRVEAASSALYQAKLIRGFCHLYSGQEAVAVGMKAALRPDDKAITSYRSHGWTYLFGATPLEILAEQTGKKTGCQRGKGGSMHTYCKNFYGGNGIVGAQVPLGTGISFALKYMGSDAVCITLYGDGAADQGQIFESFNMACLWKLPAIFVCENNGYSMGTAVHRHAGNPNFYTRGDCLPGLWMDGMDLMTVKEATKYAMKYCKEHGPILIEAATYRYFGHSLSDPGTSYRTREEVAEVRNKRDPITNFKNIIVDGGLVTEDEIKKIDDDVKTEVDKATEQSKTDPDVGVDELVADIYSNNLEPFIRGVTPFQPLQHKRIGKAINLK</sequence>
<evidence type="ECO:0000256" key="7">
    <source>
        <dbReference type="RuleBase" id="RU361139"/>
    </source>
</evidence>
<dbReference type="NCBIfam" id="TIGR03182">
    <property type="entry name" value="PDH_E1_alph_y"/>
    <property type="match status" value="1"/>
</dbReference>
<comment type="function">
    <text evidence="7">The pyruvate dehydrogenase complex catalyzes the overall conversion of pyruvate to acetyl-CoA and CO(2).</text>
</comment>
<dbReference type="FunCoup" id="A0A1W4X808">
    <property type="interactions" value="606"/>
</dbReference>
<evidence type="ECO:0000256" key="5">
    <source>
        <dbReference type="ARBA" id="ARBA00023317"/>
    </source>
</evidence>
<dbReference type="FunFam" id="3.40.50.970:FF:000013">
    <property type="entry name" value="Pyruvate dehydrogenase E1 component subunit alpha"/>
    <property type="match status" value="1"/>
</dbReference>
<evidence type="ECO:0000256" key="4">
    <source>
        <dbReference type="ARBA" id="ARBA00023052"/>
    </source>
</evidence>
<dbReference type="GO" id="GO:0006086">
    <property type="term" value="P:pyruvate decarboxylation to acetyl-CoA"/>
    <property type="evidence" value="ECO:0007669"/>
    <property type="project" value="InterPro"/>
</dbReference>
<gene>
    <name evidence="10" type="primary">LOC108741758</name>
</gene>
<comment type="cofactor">
    <cofactor evidence="1 7">
        <name>thiamine diphosphate</name>
        <dbReference type="ChEBI" id="CHEBI:58937"/>
    </cofactor>
</comment>
<dbReference type="KEGG" id="apln:108741758"/>
<keyword evidence="5 7" id="KW-0670">Pyruvate</keyword>
<comment type="catalytic activity">
    <reaction evidence="6 7">
        <text>N(6)-[(R)-lipoyl]-L-lysyl-[protein] + pyruvate + H(+) = N(6)-[(R)-S(8)-acetyldihydrolipoyl]-L-lysyl-[protein] + CO2</text>
        <dbReference type="Rhea" id="RHEA:19189"/>
        <dbReference type="Rhea" id="RHEA-COMP:10474"/>
        <dbReference type="Rhea" id="RHEA-COMP:10478"/>
        <dbReference type="ChEBI" id="CHEBI:15361"/>
        <dbReference type="ChEBI" id="CHEBI:15378"/>
        <dbReference type="ChEBI" id="CHEBI:16526"/>
        <dbReference type="ChEBI" id="CHEBI:83099"/>
        <dbReference type="ChEBI" id="CHEBI:83111"/>
        <dbReference type="EC" id="1.2.4.1"/>
    </reaction>
</comment>
<dbReference type="InterPro" id="IPR029061">
    <property type="entry name" value="THDP-binding"/>
</dbReference>
<evidence type="ECO:0000256" key="6">
    <source>
        <dbReference type="ARBA" id="ARBA00051231"/>
    </source>
</evidence>
<reference evidence="10" key="1">
    <citation type="submission" date="2025-08" db="UniProtKB">
        <authorList>
            <consortium name="RefSeq"/>
        </authorList>
    </citation>
    <scope>IDENTIFICATION</scope>
    <source>
        <tissue evidence="10">Entire body</tissue>
    </source>
</reference>
<keyword evidence="4 7" id="KW-0786">Thiamine pyrophosphate</keyword>
<dbReference type="STRING" id="224129.A0A1W4X808"/>
<dbReference type="AlphaFoldDB" id="A0A1W4X808"/>
<keyword evidence="9" id="KW-1185">Reference proteome</keyword>
<dbReference type="Gene3D" id="3.40.50.970">
    <property type="match status" value="1"/>
</dbReference>
<evidence type="ECO:0000259" key="8">
    <source>
        <dbReference type="Pfam" id="PF00676"/>
    </source>
</evidence>
<evidence type="ECO:0000256" key="3">
    <source>
        <dbReference type="ARBA" id="ARBA00023002"/>
    </source>
</evidence>
<dbReference type="RefSeq" id="XP_018332169.1">
    <property type="nucleotide sequence ID" value="XM_018476667.2"/>
</dbReference>
<evidence type="ECO:0000256" key="2">
    <source>
        <dbReference type="ARBA" id="ARBA00022946"/>
    </source>
</evidence>
<protein>
    <recommendedName>
        <fullName evidence="7">Pyruvate dehydrogenase E1 component subunit alpha</fullName>
        <ecNumber evidence="7">1.2.4.1</ecNumber>
    </recommendedName>
</protein>
<evidence type="ECO:0000256" key="1">
    <source>
        <dbReference type="ARBA" id="ARBA00001964"/>
    </source>
</evidence>